<keyword evidence="2" id="KW-1185">Reference proteome</keyword>
<organism evidence="1 2">
    <name type="scientific">Streptosporangium algeriense</name>
    <dbReference type="NCBI Taxonomy" id="1682748"/>
    <lineage>
        <taxon>Bacteria</taxon>
        <taxon>Bacillati</taxon>
        <taxon>Actinomycetota</taxon>
        <taxon>Actinomycetes</taxon>
        <taxon>Streptosporangiales</taxon>
        <taxon>Streptosporangiaceae</taxon>
        <taxon>Streptosporangium</taxon>
    </lineage>
</organism>
<reference evidence="2" key="1">
    <citation type="journal article" date="2019" name="Int. J. Syst. Evol. Microbiol.">
        <title>The Global Catalogue of Microorganisms (GCM) 10K type strain sequencing project: providing services to taxonomists for standard genome sequencing and annotation.</title>
        <authorList>
            <consortium name="The Broad Institute Genomics Platform"/>
            <consortium name="The Broad Institute Genome Sequencing Center for Infectious Disease"/>
            <person name="Wu L."/>
            <person name="Ma J."/>
        </authorList>
    </citation>
    <scope>NUCLEOTIDE SEQUENCE [LARGE SCALE GENOMIC DNA]</scope>
    <source>
        <strain evidence="2">CCUG 62974</strain>
    </source>
</reference>
<evidence type="ECO:0000313" key="1">
    <source>
        <dbReference type="EMBL" id="MFD0886485.1"/>
    </source>
</evidence>
<dbReference type="InterPro" id="IPR036188">
    <property type="entry name" value="FAD/NAD-bd_sf"/>
</dbReference>
<proteinExistence type="predicted"/>
<dbReference type="SUPFAM" id="SSF51905">
    <property type="entry name" value="FAD/NAD(P)-binding domain"/>
    <property type="match status" value="1"/>
</dbReference>
<name>A0ABW3DRK1_9ACTN</name>
<protein>
    <submittedName>
        <fullName evidence="1">Uncharacterized protein</fullName>
    </submittedName>
</protein>
<comment type="caution">
    <text evidence="1">The sequence shown here is derived from an EMBL/GenBank/DDBJ whole genome shotgun (WGS) entry which is preliminary data.</text>
</comment>
<feature type="non-terminal residue" evidence="1">
    <location>
        <position position="1"/>
    </location>
</feature>
<dbReference type="EMBL" id="JBHTHX010000623">
    <property type="protein sequence ID" value="MFD0886485.1"/>
    <property type="molecule type" value="Genomic_DNA"/>
</dbReference>
<gene>
    <name evidence="1" type="ORF">ACFQ08_18225</name>
</gene>
<evidence type="ECO:0000313" key="2">
    <source>
        <dbReference type="Proteomes" id="UP001597024"/>
    </source>
</evidence>
<sequence>VHAAPGFGGNLAMQDARRLCDELVQAARGKQDLHAAVGAYEDAMRRDAFSAPDIPATLDSAESHA</sequence>
<dbReference type="Gene3D" id="3.50.50.60">
    <property type="entry name" value="FAD/NAD(P)-binding domain"/>
    <property type="match status" value="1"/>
</dbReference>
<dbReference type="Proteomes" id="UP001597024">
    <property type="component" value="Unassembled WGS sequence"/>
</dbReference>
<accession>A0ABW3DRK1</accession>